<dbReference type="Proteomes" id="UP001592531">
    <property type="component" value="Unassembled WGS sequence"/>
</dbReference>
<gene>
    <name evidence="2" type="ORF">ACEZDE_15015</name>
</gene>
<dbReference type="RefSeq" id="WP_380536532.1">
    <property type="nucleotide sequence ID" value="NZ_JBHFAB010000009.1"/>
</dbReference>
<proteinExistence type="predicted"/>
<name>A0ABV6VVX8_9ACTN</name>
<dbReference type="EMBL" id="JBHFAB010000009">
    <property type="protein sequence ID" value="MFC1417942.1"/>
    <property type="molecule type" value="Genomic_DNA"/>
</dbReference>
<organism evidence="2 3">
    <name type="scientific">Streptacidiphilus cavernicola</name>
    <dbReference type="NCBI Taxonomy" id="3342716"/>
    <lineage>
        <taxon>Bacteria</taxon>
        <taxon>Bacillati</taxon>
        <taxon>Actinomycetota</taxon>
        <taxon>Actinomycetes</taxon>
        <taxon>Kitasatosporales</taxon>
        <taxon>Streptomycetaceae</taxon>
        <taxon>Streptacidiphilus</taxon>
    </lineage>
</organism>
<keyword evidence="3" id="KW-1185">Reference proteome</keyword>
<feature type="region of interest" description="Disordered" evidence="1">
    <location>
        <begin position="68"/>
        <end position="100"/>
    </location>
</feature>
<evidence type="ECO:0000313" key="2">
    <source>
        <dbReference type="EMBL" id="MFC1417942.1"/>
    </source>
</evidence>
<accession>A0ABV6VVX8</accession>
<protein>
    <submittedName>
        <fullName evidence="2">Uncharacterized protein</fullName>
    </submittedName>
</protein>
<evidence type="ECO:0000256" key="1">
    <source>
        <dbReference type="SAM" id="MobiDB-lite"/>
    </source>
</evidence>
<feature type="compositionally biased region" description="Polar residues" evidence="1">
    <location>
        <begin position="70"/>
        <end position="86"/>
    </location>
</feature>
<comment type="caution">
    <text evidence="2">The sequence shown here is derived from an EMBL/GenBank/DDBJ whole genome shotgun (WGS) entry which is preliminary data.</text>
</comment>
<reference evidence="2 3" key="1">
    <citation type="submission" date="2024-09" db="EMBL/GenBank/DDBJ databases">
        <authorList>
            <person name="Lee S.D."/>
        </authorList>
    </citation>
    <scope>NUCLEOTIDE SEQUENCE [LARGE SCALE GENOMIC DNA]</scope>
    <source>
        <strain evidence="2 3">N8-3</strain>
    </source>
</reference>
<sequence>MDLSTVGDVDLWISEELDLESRNRPGGPSNLDFCPIRVTFGEPGRSARETITPNAHMSDTVMIRDESVTQRDLSTHPQPVDNSPFAQPSAGLGKTPAEGMTARQCVAKEIRQK</sequence>
<evidence type="ECO:0000313" key="3">
    <source>
        <dbReference type="Proteomes" id="UP001592531"/>
    </source>
</evidence>